<gene>
    <name evidence="3" type="ORF">A6X21_01565</name>
</gene>
<dbReference type="SUPFAM" id="SSF51445">
    <property type="entry name" value="(Trans)glycosidases"/>
    <property type="match status" value="1"/>
</dbReference>
<evidence type="ECO:0000256" key="1">
    <source>
        <dbReference type="SAM" id="MobiDB-lite"/>
    </source>
</evidence>
<dbReference type="STRING" id="1841610.A6X21_01565"/>
<proteinExistence type="predicted"/>
<keyword evidence="2" id="KW-0812">Transmembrane</keyword>
<dbReference type="RefSeq" id="WP_068845057.1">
    <property type="nucleotide sequence ID" value="NZ_LYDR01000001.1"/>
</dbReference>
<keyword evidence="4" id="KW-1185">Reference proteome</keyword>
<dbReference type="Gene3D" id="3.20.20.80">
    <property type="entry name" value="Glycosidases"/>
    <property type="match status" value="1"/>
</dbReference>
<reference evidence="3 4" key="1">
    <citation type="submission" date="2016-05" db="EMBL/GenBank/DDBJ databases">
        <title>Genomic and physiological characterization of Planctopirus sp. isolated from fresh water lake.</title>
        <authorList>
            <person name="Subhash Y."/>
            <person name="Ramana C."/>
        </authorList>
    </citation>
    <scope>NUCLEOTIDE SEQUENCE [LARGE SCALE GENOMIC DNA]</scope>
    <source>
        <strain evidence="3 4">JC280</strain>
    </source>
</reference>
<sequence length="584" mass="64271">MFAGIQSNVTRFVSWNGFACLLSMVFSVVLPGCGSNEFRATQPETRLTVARPLDLSASGVMTPPGENSPAVTKPRLWQNVGDALVIEADIPEDGDYALVLDGTVGDAKLQLKSTLGETTRKTHPEPYSACTYLGRFPAKAGVQPVRIVLGWIDPKATSSPTQAAQSSHPNPEETASRFTDLQQLRLVKLAGSEASGPPAPLGFTCHMGYPDQMKRAPKSVDRIAEVGSPAVEFAIGIQCDLEENQRVQRWGLRFPQPPDWKKDILKPLDGQTAADFQTWLKAAFARAVEKQLEIAILLHANTSGPVYVWRNDFDFDPLVPCENQAYIEVGPLAVVQALNESVPPDWPVRFSITGEMGTTITRYPQAWITVFERLRAASKLNNLQLGIGLNHTFNRGKVPYSEAQGAELARLWQTCDFLGVSLYKDLEIPATPEDFLGHLIYLDSEMQALGAPLPRNKPLVVTEFGVGGSGMLDGGKVVHPAEKVEHIARTPWAMTMKISENPWTNSEYTAYRRQVHDAFLRFLADQKSPWKIPVAYLWALGSCDPVGIENLGFEDPEIARMIRAHNQKIAEKPAKTAESESADQ</sequence>
<organism evidence="3 4">
    <name type="scientific">Planctopirus hydrillae</name>
    <dbReference type="NCBI Taxonomy" id="1841610"/>
    <lineage>
        <taxon>Bacteria</taxon>
        <taxon>Pseudomonadati</taxon>
        <taxon>Planctomycetota</taxon>
        <taxon>Planctomycetia</taxon>
        <taxon>Planctomycetales</taxon>
        <taxon>Planctomycetaceae</taxon>
        <taxon>Planctopirus</taxon>
    </lineage>
</organism>
<feature type="region of interest" description="Disordered" evidence="1">
    <location>
        <begin position="157"/>
        <end position="177"/>
    </location>
</feature>
<keyword evidence="2" id="KW-0472">Membrane</keyword>
<evidence type="ECO:0000313" key="3">
    <source>
        <dbReference type="EMBL" id="ODA36789.1"/>
    </source>
</evidence>
<accession>A0A1C3EU79</accession>
<keyword evidence="2" id="KW-1133">Transmembrane helix</keyword>
<name>A0A1C3EU79_9PLAN</name>
<dbReference type="Proteomes" id="UP000094828">
    <property type="component" value="Unassembled WGS sequence"/>
</dbReference>
<dbReference type="InterPro" id="IPR017853">
    <property type="entry name" value="GH"/>
</dbReference>
<feature type="compositionally biased region" description="Low complexity" evidence="1">
    <location>
        <begin position="157"/>
        <end position="167"/>
    </location>
</feature>
<protein>
    <submittedName>
        <fullName evidence="3">Uncharacterized protein</fullName>
    </submittedName>
</protein>
<evidence type="ECO:0000256" key="2">
    <source>
        <dbReference type="SAM" id="Phobius"/>
    </source>
</evidence>
<dbReference type="EMBL" id="LYDR01000001">
    <property type="protein sequence ID" value="ODA36789.1"/>
    <property type="molecule type" value="Genomic_DNA"/>
</dbReference>
<comment type="caution">
    <text evidence="3">The sequence shown here is derived from an EMBL/GenBank/DDBJ whole genome shotgun (WGS) entry which is preliminary data.</text>
</comment>
<dbReference type="OrthoDB" id="274557at2"/>
<feature type="transmembrane region" description="Helical" evidence="2">
    <location>
        <begin position="12"/>
        <end position="30"/>
    </location>
</feature>
<evidence type="ECO:0000313" key="4">
    <source>
        <dbReference type="Proteomes" id="UP000094828"/>
    </source>
</evidence>
<dbReference type="AlphaFoldDB" id="A0A1C3EU79"/>